<feature type="coiled-coil region" evidence="1">
    <location>
        <begin position="386"/>
        <end position="434"/>
    </location>
</feature>
<sequence length="535" mass="61464">MAPFLRKRSFSAADVYVLKKQCCLPQNEDFTFPFVISAAVPDYGGKTDIFKIHRSKGRMNTNVKNPKRKWSLPIIRKVFRGIDCKNEEHKGSSCSQSIPRGSGAQRGAEVDTNNSYCIKSEVAKTSRFPAKRRATIATETPTKELSPHYATTLEKHAFHKIKEWRKGFAIELDHVLRQRQGLSQLPAKNIERMLDMGDCSSRYHDYNEEANLSHLPGRKSPPTKQALALNMKQRVITELRAFSRISEKGKERSQNSNRGKIILQEIKRKRGQIKCVHDDKDLKEQIESLEKQKNQRIFHDMGSKSDTKKDIKPFHQQYKHNREVDIKRDFMHNKQDAPGAAVSLPSESQVKGVLSTLRESIDTIFTSTIQRVSDLMVITSSSEIYLQNDTQQCDELLRKIEVTKEERDNLYWENMNLKREISDLKRQLAKTFDERAGEIAIRRENSLKNTDSFVYQQDGDYVRINEIYKVVSHLKGFGGGCGPIVEEKLWAHNHEEVSETDDNDSTHVPWIRQAVAEIGVLHDVSAMMKATYENV</sequence>
<reference evidence="2" key="2">
    <citation type="journal article" date="2023" name="Science">
        <title>Genomic signatures of disease resistance in endangered staghorn corals.</title>
        <authorList>
            <person name="Vollmer S.V."/>
            <person name="Selwyn J.D."/>
            <person name="Despard B.A."/>
            <person name="Roesel C.L."/>
        </authorList>
    </citation>
    <scope>NUCLEOTIDE SEQUENCE</scope>
    <source>
        <strain evidence="2">K2</strain>
    </source>
</reference>
<keyword evidence="1" id="KW-0175">Coiled coil</keyword>
<dbReference type="Proteomes" id="UP001249851">
    <property type="component" value="Unassembled WGS sequence"/>
</dbReference>
<keyword evidence="3" id="KW-1185">Reference proteome</keyword>
<evidence type="ECO:0000256" key="1">
    <source>
        <dbReference type="SAM" id="Coils"/>
    </source>
</evidence>
<evidence type="ECO:0000313" key="2">
    <source>
        <dbReference type="EMBL" id="KAK2565450.1"/>
    </source>
</evidence>
<gene>
    <name evidence="2" type="ORF">P5673_010513</name>
</gene>
<proteinExistence type="predicted"/>
<name>A0AAD9QQX2_ACRCE</name>
<comment type="caution">
    <text evidence="2">The sequence shown here is derived from an EMBL/GenBank/DDBJ whole genome shotgun (WGS) entry which is preliminary data.</text>
</comment>
<evidence type="ECO:0000313" key="3">
    <source>
        <dbReference type="Proteomes" id="UP001249851"/>
    </source>
</evidence>
<dbReference type="AlphaFoldDB" id="A0AAD9QQX2"/>
<accession>A0AAD9QQX2</accession>
<dbReference type="EMBL" id="JARQWQ010000019">
    <property type="protein sequence ID" value="KAK2565450.1"/>
    <property type="molecule type" value="Genomic_DNA"/>
</dbReference>
<protein>
    <submittedName>
        <fullName evidence="2">Uncharacterized protein</fullName>
    </submittedName>
</protein>
<organism evidence="2 3">
    <name type="scientific">Acropora cervicornis</name>
    <name type="common">Staghorn coral</name>
    <dbReference type="NCBI Taxonomy" id="6130"/>
    <lineage>
        <taxon>Eukaryota</taxon>
        <taxon>Metazoa</taxon>
        <taxon>Cnidaria</taxon>
        <taxon>Anthozoa</taxon>
        <taxon>Hexacorallia</taxon>
        <taxon>Scleractinia</taxon>
        <taxon>Astrocoeniina</taxon>
        <taxon>Acroporidae</taxon>
        <taxon>Acropora</taxon>
    </lineage>
</organism>
<reference evidence="2" key="1">
    <citation type="journal article" date="2023" name="G3 (Bethesda)">
        <title>Whole genome assembly and annotation of the endangered Caribbean coral Acropora cervicornis.</title>
        <authorList>
            <person name="Selwyn J.D."/>
            <person name="Vollmer S.V."/>
        </authorList>
    </citation>
    <scope>NUCLEOTIDE SEQUENCE</scope>
    <source>
        <strain evidence="2">K2</strain>
    </source>
</reference>